<dbReference type="Pfam" id="PF08327">
    <property type="entry name" value="AHSA1"/>
    <property type="match status" value="1"/>
</dbReference>
<dbReference type="EMBL" id="CP078145">
    <property type="protein sequence ID" value="QXN94983.1"/>
    <property type="molecule type" value="Genomic_DNA"/>
</dbReference>
<dbReference type="InterPro" id="IPR013538">
    <property type="entry name" value="ASHA1/2-like_C"/>
</dbReference>
<proteinExistence type="predicted"/>
<accession>A0ABX8RZ98</accession>
<reference evidence="2 3" key="1">
    <citation type="submission" date="2021-07" db="EMBL/GenBank/DDBJ databases">
        <title>Whole Genome Sequence of Nocardia Iowensis.</title>
        <authorList>
            <person name="Lamm A."/>
            <person name="Collins-Fairclough A.M."/>
            <person name="Bunk B."/>
            <person name="Sproer C."/>
        </authorList>
    </citation>
    <scope>NUCLEOTIDE SEQUENCE [LARGE SCALE GENOMIC DNA]</scope>
    <source>
        <strain evidence="2 3">NRRL 5646</strain>
    </source>
</reference>
<evidence type="ECO:0000313" key="2">
    <source>
        <dbReference type="EMBL" id="QXN94983.1"/>
    </source>
</evidence>
<evidence type="ECO:0000313" key="3">
    <source>
        <dbReference type="Proteomes" id="UP000694257"/>
    </source>
</evidence>
<sequence>MSTPTPLPILQGKATVAMSVEKAFAFFTESFGSWWPSAYHIGQAEMADAILEPQVGGRWYEVGVDGSECDWGRVLEWEPPNRILVTWQINGYWQFDPDPAHASEIEFRFTAEGPEQTSVTLEHRHLDRLVAGQALHDTIVEQGGGYSTILEVFAKTAEAQG</sequence>
<evidence type="ECO:0000259" key="1">
    <source>
        <dbReference type="Pfam" id="PF08327"/>
    </source>
</evidence>
<feature type="domain" description="Activator of Hsp90 ATPase homologue 1/2-like C-terminal" evidence="1">
    <location>
        <begin position="18"/>
        <end position="143"/>
    </location>
</feature>
<dbReference type="CDD" id="cd08891">
    <property type="entry name" value="SRPBCC_CalC"/>
    <property type="match status" value="1"/>
</dbReference>
<dbReference type="Proteomes" id="UP000694257">
    <property type="component" value="Chromosome"/>
</dbReference>
<dbReference type="RefSeq" id="WP_218477718.1">
    <property type="nucleotide sequence ID" value="NZ_BAABJN010000007.1"/>
</dbReference>
<organism evidence="2 3">
    <name type="scientific">Nocardia iowensis</name>
    <dbReference type="NCBI Taxonomy" id="204891"/>
    <lineage>
        <taxon>Bacteria</taxon>
        <taxon>Bacillati</taxon>
        <taxon>Actinomycetota</taxon>
        <taxon>Actinomycetes</taxon>
        <taxon>Mycobacteriales</taxon>
        <taxon>Nocardiaceae</taxon>
        <taxon>Nocardia</taxon>
    </lineage>
</organism>
<gene>
    <name evidence="2" type="ORF">KV110_19225</name>
</gene>
<protein>
    <submittedName>
        <fullName evidence="2">SRPBCC family protein</fullName>
    </submittedName>
</protein>
<name>A0ABX8RZ98_NOCIO</name>
<keyword evidence="3" id="KW-1185">Reference proteome</keyword>